<feature type="domain" description="CUB" evidence="6">
    <location>
        <begin position="1"/>
        <end position="84"/>
    </location>
</feature>
<dbReference type="CDD" id="cd00041">
    <property type="entry name" value="CUB"/>
    <property type="match status" value="1"/>
</dbReference>
<name>A0AAD9UX36_ACRCE</name>
<organism evidence="8 9">
    <name type="scientific">Acropora cervicornis</name>
    <name type="common">Staghorn coral</name>
    <dbReference type="NCBI Taxonomy" id="6130"/>
    <lineage>
        <taxon>Eukaryota</taxon>
        <taxon>Metazoa</taxon>
        <taxon>Cnidaria</taxon>
        <taxon>Anthozoa</taxon>
        <taxon>Hexacorallia</taxon>
        <taxon>Scleractinia</taxon>
        <taxon>Astrocoeniina</taxon>
        <taxon>Acroporidae</taxon>
        <taxon>Acropora</taxon>
    </lineage>
</organism>
<feature type="domain" description="SRCR" evidence="7">
    <location>
        <begin position="195"/>
        <end position="294"/>
    </location>
</feature>
<dbReference type="Pfam" id="PF00530">
    <property type="entry name" value="SRCR"/>
    <property type="match status" value="2"/>
</dbReference>
<evidence type="ECO:0000259" key="6">
    <source>
        <dbReference type="PROSITE" id="PS01180"/>
    </source>
</evidence>
<comment type="caution">
    <text evidence="5">Lacks conserved residue(s) required for the propagation of feature annotation.</text>
</comment>
<evidence type="ECO:0000256" key="2">
    <source>
        <dbReference type="ARBA" id="ARBA00022737"/>
    </source>
</evidence>
<comment type="caution">
    <text evidence="8">The sequence shown here is derived from an EMBL/GenBank/DDBJ whole genome shotgun (WGS) entry which is preliminary data.</text>
</comment>
<evidence type="ECO:0000256" key="5">
    <source>
        <dbReference type="PROSITE-ProRule" id="PRU00196"/>
    </source>
</evidence>
<dbReference type="Pfam" id="PF00431">
    <property type="entry name" value="CUB"/>
    <property type="match status" value="1"/>
</dbReference>
<evidence type="ECO:0000256" key="4">
    <source>
        <dbReference type="ARBA" id="ARBA00023180"/>
    </source>
</evidence>
<protein>
    <submittedName>
        <fullName evidence="8">Deleted in malignant brain tumors 1 protein</fullName>
    </submittedName>
</protein>
<dbReference type="Gene3D" id="3.10.250.10">
    <property type="entry name" value="SRCR-like domain"/>
    <property type="match status" value="2"/>
</dbReference>
<evidence type="ECO:0000313" key="8">
    <source>
        <dbReference type="EMBL" id="KAK2552785.1"/>
    </source>
</evidence>
<dbReference type="SUPFAM" id="SSF49854">
    <property type="entry name" value="Spermadhesin, CUB domain"/>
    <property type="match status" value="1"/>
</dbReference>
<dbReference type="Proteomes" id="UP001249851">
    <property type="component" value="Unassembled WGS sequence"/>
</dbReference>
<reference evidence="8" key="1">
    <citation type="journal article" date="2023" name="G3 (Bethesda)">
        <title>Whole genome assembly and annotation of the endangered Caribbean coral Acropora cervicornis.</title>
        <authorList>
            <person name="Selwyn J.D."/>
            <person name="Vollmer S.V."/>
        </authorList>
    </citation>
    <scope>NUCLEOTIDE SEQUENCE</scope>
    <source>
        <strain evidence="8">K2</strain>
    </source>
</reference>
<dbReference type="AlphaFoldDB" id="A0AAD9UX36"/>
<dbReference type="InterPro" id="IPR036772">
    <property type="entry name" value="SRCR-like_dom_sf"/>
</dbReference>
<gene>
    <name evidence="8" type="ORF">P5673_025942</name>
</gene>
<dbReference type="SMART" id="SM00202">
    <property type="entry name" value="SR"/>
    <property type="match status" value="2"/>
</dbReference>
<keyword evidence="3 5" id="KW-1015">Disulfide bond</keyword>
<proteinExistence type="predicted"/>
<dbReference type="InterPro" id="IPR001190">
    <property type="entry name" value="SRCR"/>
</dbReference>
<evidence type="ECO:0000256" key="1">
    <source>
        <dbReference type="ARBA" id="ARBA00022729"/>
    </source>
</evidence>
<dbReference type="SUPFAM" id="SSF56487">
    <property type="entry name" value="SRCR-like"/>
    <property type="match status" value="2"/>
</dbReference>
<feature type="disulfide bond" evidence="5">
    <location>
        <begin position="219"/>
        <end position="283"/>
    </location>
</feature>
<dbReference type="FunFam" id="3.10.250.10:FF:000006">
    <property type="entry name" value="neurotrypsin isoform X2"/>
    <property type="match status" value="1"/>
</dbReference>
<feature type="disulfide bond" evidence="5">
    <location>
        <begin position="232"/>
        <end position="293"/>
    </location>
</feature>
<accession>A0AAD9UX36</accession>
<dbReference type="PROSITE" id="PS50287">
    <property type="entry name" value="SRCR_2"/>
    <property type="match status" value="2"/>
</dbReference>
<dbReference type="FunFam" id="3.10.250.10:FF:000001">
    <property type="entry name" value="Lysyl oxidase 4 isoform X1"/>
    <property type="match status" value="1"/>
</dbReference>
<dbReference type="PANTHER" id="PTHR48071">
    <property type="entry name" value="SRCR DOMAIN-CONTAINING PROTEIN"/>
    <property type="match status" value="1"/>
</dbReference>
<dbReference type="InterPro" id="IPR035914">
    <property type="entry name" value="Sperma_CUB_dom_sf"/>
</dbReference>
<dbReference type="EMBL" id="JARQWQ010000083">
    <property type="protein sequence ID" value="KAK2552785.1"/>
    <property type="molecule type" value="Genomic_DNA"/>
</dbReference>
<evidence type="ECO:0000259" key="7">
    <source>
        <dbReference type="PROSITE" id="PS50287"/>
    </source>
</evidence>
<dbReference type="PROSITE" id="PS01180">
    <property type="entry name" value="CUB"/>
    <property type="match status" value="1"/>
</dbReference>
<feature type="disulfide bond" evidence="5">
    <location>
        <begin position="263"/>
        <end position="273"/>
    </location>
</feature>
<keyword evidence="2" id="KW-0677">Repeat</keyword>
<feature type="disulfide bond" evidence="5">
    <location>
        <begin position="158"/>
        <end position="168"/>
    </location>
</feature>
<evidence type="ECO:0000256" key="3">
    <source>
        <dbReference type="ARBA" id="ARBA00023157"/>
    </source>
</evidence>
<keyword evidence="1" id="KW-0732">Signal</keyword>
<dbReference type="GO" id="GO:0016020">
    <property type="term" value="C:membrane"/>
    <property type="evidence" value="ECO:0007669"/>
    <property type="project" value="InterPro"/>
</dbReference>
<keyword evidence="4" id="KW-0325">Glycoprotein</keyword>
<reference evidence="8" key="2">
    <citation type="journal article" date="2023" name="Science">
        <title>Genomic signatures of disease resistance in endangered staghorn corals.</title>
        <authorList>
            <person name="Vollmer S.V."/>
            <person name="Selwyn J.D."/>
            <person name="Despard B.A."/>
            <person name="Roesel C.L."/>
        </authorList>
    </citation>
    <scope>NUCLEOTIDE SEQUENCE</scope>
    <source>
        <strain evidence="8">K2</strain>
    </source>
</reference>
<evidence type="ECO:0000313" key="9">
    <source>
        <dbReference type="Proteomes" id="UP001249851"/>
    </source>
</evidence>
<dbReference type="PROSITE" id="PS00420">
    <property type="entry name" value="SRCR_1"/>
    <property type="match status" value="2"/>
</dbReference>
<keyword evidence="9" id="KW-1185">Reference proteome</keyword>
<sequence>MSCDWTLLANAKLQLVFFGPFITQSNKDFVYVYDGNSSSARLIGGFSGSSRPGPIVSSLNQLYVRFTSDGSSQYEGFKAIYRVLSQGSVRLRGGGLHYGRVEIFYNDQWGTVCDNAWDINDAKVVCRQLGFSRLASNAYTDAHYGQGTGPIWMDDVACSGSESHLNDCRQRGWGPHACTHSKDSSVFCRYGSGNLRLAGGSYYYGRVEVYHNGTWGTVCDDGWGINEAHVVCRQLGFASAFSAPCRAKYGQGSDPIWLDDVKCSGGEASLFDCNHRDWKKHNCGHNEDANVICAIN</sequence>
<dbReference type="PRINTS" id="PR00258">
    <property type="entry name" value="SPERACTRCPTR"/>
</dbReference>
<dbReference type="Gene3D" id="2.60.120.290">
    <property type="entry name" value="Spermadhesin, CUB domain"/>
    <property type="match status" value="1"/>
</dbReference>
<feature type="domain" description="SRCR" evidence="7">
    <location>
        <begin position="89"/>
        <end position="189"/>
    </location>
</feature>
<dbReference type="InterPro" id="IPR000859">
    <property type="entry name" value="CUB_dom"/>
</dbReference>
<dbReference type="PANTHER" id="PTHR48071:SF27">
    <property type="entry name" value="SCAVENGER RECEPTOR CYSTEINE-RICH TYPE 1 PROTEIN M130-LIKE"/>
    <property type="match status" value="1"/>
</dbReference>